<dbReference type="Proteomes" id="UP000667802">
    <property type="component" value="Unassembled WGS sequence"/>
</dbReference>
<dbReference type="EMBL" id="JAALHA020000020">
    <property type="protein sequence ID" value="MDR9898822.1"/>
    <property type="molecule type" value="Genomic_DNA"/>
</dbReference>
<protein>
    <recommendedName>
        <fullName evidence="4">Lipoprotein</fullName>
    </recommendedName>
</protein>
<dbReference type="RefSeq" id="WP_208341446.1">
    <property type="nucleotide sequence ID" value="NZ_CAWQFN010000884.1"/>
</dbReference>
<evidence type="ECO:0000256" key="1">
    <source>
        <dbReference type="SAM" id="MobiDB-lite"/>
    </source>
</evidence>
<keyword evidence="3" id="KW-1185">Reference proteome</keyword>
<proteinExistence type="predicted"/>
<dbReference type="PROSITE" id="PS51257">
    <property type="entry name" value="PROKAR_LIPOPROTEIN"/>
    <property type="match status" value="1"/>
</dbReference>
<reference evidence="3" key="1">
    <citation type="journal article" date="2021" name="Science">
        <title>Hunting the eagle killer: A cyanobacterial neurotoxin causes vacuolar myelinopathy.</title>
        <authorList>
            <person name="Breinlinger S."/>
            <person name="Phillips T.J."/>
            <person name="Haram B.N."/>
            <person name="Mares J."/>
            <person name="Martinez Yerena J.A."/>
            <person name="Hrouzek P."/>
            <person name="Sobotka R."/>
            <person name="Henderson W.M."/>
            <person name="Schmieder P."/>
            <person name="Williams S.M."/>
            <person name="Lauderdale J.D."/>
            <person name="Wilde H.D."/>
            <person name="Gerrin W."/>
            <person name="Kust A."/>
            <person name="Washington J.W."/>
            <person name="Wagner C."/>
            <person name="Geier B."/>
            <person name="Liebeke M."/>
            <person name="Enke H."/>
            <person name="Niedermeyer T.H.J."/>
            <person name="Wilde S.B."/>
        </authorList>
    </citation>
    <scope>NUCLEOTIDE SEQUENCE [LARGE SCALE GENOMIC DNA]</scope>
    <source>
        <strain evidence="3">Thurmond2011</strain>
    </source>
</reference>
<evidence type="ECO:0008006" key="4">
    <source>
        <dbReference type="Google" id="ProtNLM"/>
    </source>
</evidence>
<accession>A0AAP5IC01</accession>
<evidence type="ECO:0000313" key="2">
    <source>
        <dbReference type="EMBL" id="MDR9898822.1"/>
    </source>
</evidence>
<feature type="region of interest" description="Disordered" evidence="1">
    <location>
        <begin position="288"/>
        <end position="317"/>
    </location>
</feature>
<name>A0AAP5IC01_9CYAN</name>
<sequence>MRPKVILALIPIYFLLGSCKNDDLVAAKSFAALSESLANANKKISADIYASCARSASWIALGTAKSRENQQKQLDTCNDQFRRNSQNTEIAGSVLVNYVAAVGNLATKNENGFSPKINQISETLGNINVKGQTIIKENARKAGFQIVDFITNLLVNDFRRRNLKLAIICTDKDIQEYSASLSNLIDLSYTNYSLDTEIEHINKYFGYYIGQVNPQLTKLSDSKDNPQGFNTLQERQTFLEEQQRAEINKVIERKKEGAAYVATIRSTADFHHKLKRIFNGNQEEISPKQIQKCDKYRSNRESQNVQGIDRQNDSWNQEITSSELKQAKKATKEYIDKVTPLLQEIQD</sequence>
<comment type="caution">
    <text evidence="2">The sequence shown here is derived from an EMBL/GenBank/DDBJ whole genome shotgun (WGS) entry which is preliminary data.</text>
</comment>
<gene>
    <name evidence="2" type="ORF">G7B40_030325</name>
</gene>
<dbReference type="AlphaFoldDB" id="A0AAP5IC01"/>
<organism evidence="2 3">
    <name type="scientific">Aetokthonos hydrillicola Thurmond2011</name>
    <dbReference type="NCBI Taxonomy" id="2712845"/>
    <lineage>
        <taxon>Bacteria</taxon>
        <taxon>Bacillati</taxon>
        <taxon>Cyanobacteriota</taxon>
        <taxon>Cyanophyceae</taxon>
        <taxon>Nostocales</taxon>
        <taxon>Hapalosiphonaceae</taxon>
        <taxon>Aetokthonos</taxon>
    </lineage>
</organism>
<evidence type="ECO:0000313" key="3">
    <source>
        <dbReference type="Proteomes" id="UP000667802"/>
    </source>
</evidence>
<feature type="compositionally biased region" description="Basic and acidic residues" evidence="1">
    <location>
        <begin position="291"/>
        <end position="300"/>
    </location>
</feature>